<comment type="caution">
    <text evidence="9">The sequence shown here is derived from an EMBL/GenBank/DDBJ whole genome shotgun (WGS) entry which is preliminary data.</text>
</comment>
<sequence length="929" mass="103954">MWPITRLLFNNHFIDLSDMTFFKYYITISLSIILLLINCADADAQQQELPQSAVKLKDALQEVSKIFHVNFMYETDLIGKGTVEVDRRSFKTQKLEAVLKGLLKPVGISYYPVDQENYALFKQVPAAIKENPANTTASHPLPADTLQSASISGIVLDETNHPLEYSTVTLLKSDSSNIKSVLADSLGRYRFKDIAGGRYLIRATQMGYLKAYSQTFLVVTNTPVAIPAIIMATSPNQLAEVKVVAKKPLFERRIDRTIVNVESSALAAGGSVNDVLEIAPGVSVDNNQITLKGKQGVTVMIDDKVVKLSASQISSLLQSMPASSISQIELISNPSAKYDAEGKGGIINIKTKKGTNMGFNGTITSGLTVGVYPRFTEGLTLNYKLNKLNIFSNYSYTHGKSTSSYISHISISGQNPIKYDQEENDHRNWDAHNARLGMDYDLTAKNTIGILGTLNTYNSVLNFKDGIYFRSNITQQPDSSFSSVNDGRERNRTYGFNINSKHILGTKGDALLFNADYTSYRSSLPYYYINSYFNSSGNLSRKPENILNDASVAIDLFSAKADYSHAISPSTKLEAGGKIAATHSNSNILFQTGNPAGQLVTDTNRTNTFDYHENISALYINYVTKLSEQTSFQAGLRGENTHYSGKSVTTGQTVGRDYLQLFPSLFILHNFGPNALSFSYSRRIGRPSYEDLNPFIDYSSPYFYTQGNPLLKPETTHSLEVNYNYDTDLNISLGYSRTSDYYNYFTSLADSSGATKQTIDNFKQYDTWNFSISYNKDILKWWTLTANGDANYDRYQTPYLGTLIDVQRAGYSFNILNTFQLNPKLSLEILNLYKSKRVVLARTIDSKYRADAALKYSLLKNKATIKLGVTDIFYTYINQGVNHFEGLYGTYYNRNENRRFNVSLSYKFGGKVTAPKKIQSNKEELERIK</sequence>
<evidence type="ECO:0000313" key="10">
    <source>
        <dbReference type="Proteomes" id="UP000268007"/>
    </source>
</evidence>
<dbReference type="SUPFAM" id="SSF49464">
    <property type="entry name" value="Carboxypeptidase regulatory domain-like"/>
    <property type="match status" value="1"/>
</dbReference>
<evidence type="ECO:0000256" key="1">
    <source>
        <dbReference type="ARBA" id="ARBA00004571"/>
    </source>
</evidence>
<dbReference type="SUPFAM" id="SSF56935">
    <property type="entry name" value="Porins"/>
    <property type="match status" value="1"/>
</dbReference>
<evidence type="ECO:0000259" key="8">
    <source>
        <dbReference type="Pfam" id="PF14905"/>
    </source>
</evidence>
<gene>
    <name evidence="9" type="ORF">BDD43_3041</name>
</gene>
<evidence type="ECO:0000313" key="9">
    <source>
        <dbReference type="EMBL" id="RKR82850.1"/>
    </source>
</evidence>
<dbReference type="InterPro" id="IPR037066">
    <property type="entry name" value="Plug_dom_sf"/>
</dbReference>
<keyword evidence="4 7" id="KW-0812">Transmembrane</keyword>
<keyword evidence="10" id="KW-1185">Reference proteome</keyword>
<comment type="subcellular location">
    <subcellularLocation>
        <location evidence="1 7">Cell outer membrane</location>
        <topology evidence="1 7">Multi-pass membrane protein</topology>
    </subcellularLocation>
</comment>
<dbReference type="InterPro" id="IPR041700">
    <property type="entry name" value="OMP_b-brl_3"/>
</dbReference>
<dbReference type="Proteomes" id="UP000268007">
    <property type="component" value="Unassembled WGS sequence"/>
</dbReference>
<accession>A0A495J1K4</accession>
<keyword evidence="3 7" id="KW-1134">Transmembrane beta strand</keyword>
<keyword evidence="2 7" id="KW-0813">Transport</keyword>
<dbReference type="GO" id="GO:0009279">
    <property type="term" value="C:cell outer membrane"/>
    <property type="evidence" value="ECO:0007669"/>
    <property type="project" value="UniProtKB-SubCell"/>
</dbReference>
<dbReference type="PANTHER" id="PTHR40980:SF4">
    <property type="entry name" value="TONB-DEPENDENT RECEPTOR-LIKE BETA-BARREL DOMAIN-CONTAINING PROTEIN"/>
    <property type="match status" value="1"/>
</dbReference>
<dbReference type="InterPro" id="IPR008969">
    <property type="entry name" value="CarboxyPept-like_regulatory"/>
</dbReference>
<evidence type="ECO:0000256" key="4">
    <source>
        <dbReference type="ARBA" id="ARBA00022692"/>
    </source>
</evidence>
<dbReference type="Pfam" id="PF13620">
    <property type="entry name" value="CarboxypepD_reg"/>
    <property type="match status" value="1"/>
</dbReference>
<evidence type="ECO:0000256" key="5">
    <source>
        <dbReference type="ARBA" id="ARBA00023136"/>
    </source>
</evidence>
<comment type="similarity">
    <text evidence="7">Belongs to the TonB-dependent receptor family.</text>
</comment>
<evidence type="ECO:0000256" key="6">
    <source>
        <dbReference type="ARBA" id="ARBA00023237"/>
    </source>
</evidence>
<dbReference type="RefSeq" id="WP_121198409.1">
    <property type="nucleotide sequence ID" value="NZ_RBKU01000001.1"/>
</dbReference>
<feature type="domain" description="Outer membrane protein beta-barrel" evidence="8">
    <location>
        <begin position="504"/>
        <end position="906"/>
    </location>
</feature>
<evidence type="ECO:0000256" key="2">
    <source>
        <dbReference type="ARBA" id="ARBA00022448"/>
    </source>
</evidence>
<dbReference type="Gene3D" id="2.40.170.20">
    <property type="entry name" value="TonB-dependent receptor, beta-barrel domain"/>
    <property type="match status" value="1"/>
</dbReference>
<dbReference type="Pfam" id="PF14905">
    <property type="entry name" value="OMP_b-brl_3"/>
    <property type="match status" value="1"/>
</dbReference>
<dbReference type="AlphaFoldDB" id="A0A495J1K4"/>
<evidence type="ECO:0000256" key="7">
    <source>
        <dbReference type="PROSITE-ProRule" id="PRU01360"/>
    </source>
</evidence>
<keyword evidence="5 7" id="KW-0472">Membrane</keyword>
<organism evidence="9 10">
    <name type="scientific">Mucilaginibacter gracilis</name>
    <dbReference type="NCBI Taxonomy" id="423350"/>
    <lineage>
        <taxon>Bacteria</taxon>
        <taxon>Pseudomonadati</taxon>
        <taxon>Bacteroidota</taxon>
        <taxon>Sphingobacteriia</taxon>
        <taxon>Sphingobacteriales</taxon>
        <taxon>Sphingobacteriaceae</taxon>
        <taxon>Mucilaginibacter</taxon>
    </lineage>
</organism>
<dbReference type="OrthoDB" id="905020at2"/>
<dbReference type="Gene3D" id="2.170.130.10">
    <property type="entry name" value="TonB-dependent receptor, plug domain"/>
    <property type="match status" value="1"/>
</dbReference>
<protein>
    <submittedName>
        <fullName evidence="9">Outer membrane receptor protein involved in Fe transport</fullName>
    </submittedName>
</protein>
<dbReference type="PANTHER" id="PTHR40980">
    <property type="entry name" value="PLUG DOMAIN-CONTAINING PROTEIN"/>
    <property type="match status" value="1"/>
</dbReference>
<evidence type="ECO:0000256" key="3">
    <source>
        <dbReference type="ARBA" id="ARBA00022452"/>
    </source>
</evidence>
<proteinExistence type="inferred from homology"/>
<dbReference type="PROSITE" id="PS52016">
    <property type="entry name" value="TONB_DEPENDENT_REC_3"/>
    <property type="match status" value="1"/>
</dbReference>
<dbReference type="EMBL" id="RBKU01000001">
    <property type="protein sequence ID" value="RKR82850.1"/>
    <property type="molecule type" value="Genomic_DNA"/>
</dbReference>
<reference evidence="9 10" key="1">
    <citation type="submission" date="2018-10" db="EMBL/GenBank/DDBJ databases">
        <title>Genomic Encyclopedia of Archaeal and Bacterial Type Strains, Phase II (KMG-II): from individual species to whole genera.</title>
        <authorList>
            <person name="Goeker M."/>
        </authorList>
    </citation>
    <scope>NUCLEOTIDE SEQUENCE [LARGE SCALE GENOMIC DNA]</scope>
    <source>
        <strain evidence="9 10">DSM 18602</strain>
    </source>
</reference>
<name>A0A495J1K4_9SPHI</name>
<keyword evidence="6 7" id="KW-0998">Cell outer membrane</keyword>
<dbReference type="InterPro" id="IPR039426">
    <property type="entry name" value="TonB-dep_rcpt-like"/>
</dbReference>
<dbReference type="InterPro" id="IPR036942">
    <property type="entry name" value="Beta-barrel_TonB_sf"/>
</dbReference>
<keyword evidence="9" id="KW-0675">Receptor</keyword>
<dbReference type="Gene3D" id="2.60.40.1120">
    <property type="entry name" value="Carboxypeptidase-like, regulatory domain"/>
    <property type="match status" value="1"/>
</dbReference>